<dbReference type="STRING" id="321146.A0A139HFW6"/>
<feature type="region of interest" description="Disordered" evidence="6">
    <location>
        <begin position="51"/>
        <end position="115"/>
    </location>
</feature>
<evidence type="ECO:0000256" key="6">
    <source>
        <dbReference type="SAM" id="MobiDB-lite"/>
    </source>
</evidence>
<organism evidence="8 9">
    <name type="scientific">Pseudocercospora eumusae</name>
    <dbReference type="NCBI Taxonomy" id="321146"/>
    <lineage>
        <taxon>Eukaryota</taxon>
        <taxon>Fungi</taxon>
        <taxon>Dikarya</taxon>
        <taxon>Ascomycota</taxon>
        <taxon>Pezizomycotina</taxon>
        <taxon>Dothideomycetes</taxon>
        <taxon>Dothideomycetidae</taxon>
        <taxon>Mycosphaerellales</taxon>
        <taxon>Mycosphaerellaceae</taxon>
        <taxon>Pseudocercospora</taxon>
    </lineage>
</organism>
<dbReference type="Pfam" id="PF00172">
    <property type="entry name" value="Zn_clus"/>
    <property type="match status" value="1"/>
</dbReference>
<dbReference type="OrthoDB" id="4356994at2759"/>
<dbReference type="InterPro" id="IPR036864">
    <property type="entry name" value="Zn2-C6_fun-type_DNA-bd_sf"/>
</dbReference>
<feature type="region of interest" description="Disordered" evidence="6">
    <location>
        <begin position="203"/>
        <end position="222"/>
    </location>
</feature>
<dbReference type="Proteomes" id="UP000070133">
    <property type="component" value="Unassembled WGS sequence"/>
</dbReference>
<keyword evidence="3" id="KW-0805">Transcription regulation</keyword>
<dbReference type="EMBL" id="LFZN01000056">
    <property type="protein sequence ID" value="KXT01374.1"/>
    <property type="molecule type" value="Genomic_DNA"/>
</dbReference>
<dbReference type="AlphaFoldDB" id="A0A139HFW6"/>
<dbReference type="GO" id="GO:0008270">
    <property type="term" value="F:zinc ion binding"/>
    <property type="evidence" value="ECO:0007669"/>
    <property type="project" value="InterPro"/>
</dbReference>
<keyword evidence="9" id="KW-1185">Reference proteome</keyword>
<dbReference type="Gene3D" id="4.10.240.10">
    <property type="entry name" value="Zn(2)-C6 fungal-type DNA-binding domain"/>
    <property type="match status" value="1"/>
</dbReference>
<proteinExistence type="predicted"/>
<feature type="domain" description="Zn(2)-C6 fungal-type" evidence="7">
    <location>
        <begin position="19"/>
        <end position="49"/>
    </location>
</feature>
<dbReference type="PANTHER" id="PTHR47660:SF2">
    <property type="entry name" value="TRANSCRIPTION FACTOR WITH C2H2 AND ZN(2)-CYS(6) DNA BINDING DOMAIN (EUROFUNG)"/>
    <property type="match status" value="1"/>
</dbReference>
<dbReference type="GO" id="GO:0000981">
    <property type="term" value="F:DNA-binding transcription factor activity, RNA polymerase II-specific"/>
    <property type="evidence" value="ECO:0007669"/>
    <property type="project" value="InterPro"/>
</dbReference>
<dbReference type="PANTHER" id="PTHR47660">
    <property type="entry name" value="TRANSCRIPTION FACTOR WITH C2H2 AND ZN(2)-CYS(6) DNA BINDING DOMAIN (EUROFUNG)-RELATED-RELATED"/>
    <property type="match status" value="1"/>
</dbReference>
<keyword evidence="5" id="KW-0539">Nucleus</keyword>
<feature type="compositionally biased region" description="Low complexity" evidence="6">
    <location>
        <begin position="98"/>
        <end position="113"/>
    </location>
</feature>
<gene>
    <name evidence="8" type="ORF">AC578_6633</name>
</gene>
<dbReference type="SMART" id="SM00066">
    <property type="entry name" value="GAL4"/>
    <property type="match status" value="1"/>
</dbReference>
<evidence type="ECO:0000256" key="3">
    <source>
        <dbReference type="ARBA" id="ARBA00023015"/>
    </source>
</evidence>
<comment type="caution">
    <text evidence="8">The sequence shown here is derived from an EMBL/GenBank/DDBJ whole genome shotgun (WGS) entry which is preliminary data.</text>
</comment>
<feature type="compositionally biased region" description="Basic residues" evidence="6">
    <location>
        <begin position="54"/>
        <end position="68"/>
    </location>
</feature>
<protein>
    <recommendedName>
        <fullName evidence="7">Zn(2)-C6 fungal-type domain-containing protein</fullName>
    </recommendedName>
</protein>
<dbReference type="InterPro" id="IPR001138">
    <property type="entry name" value="Zn2Cys6_DnaBD"/>
</dbReference>
<keyword evidence="4" id="KW-0804">Transcription</keyword>
<evidence type="ECO:0000313" key="8">
    <source>
        <dbReference type="EMBL" id="KXT01374.1"/>
    </source>
</evidence>
<name>A0A139HFW6_9PEZI</name>
<evidence type="ECO:0000256" key="1">
    <source>
        <dbReference type="ARBA" id="ARBA00022723"/>
    </source>
</evidence>
<sequence>MTSQDEGARESTRGTMPSACDQCYRCKVRCNGARPACDRCSKAGGSCTYSFGKQGRRTKKQHSRSKSHPRSEEQTPASIRTIEQPGRLKTSMPTPIVHSDIPSHSHPSSAPSSELINTNIDHAEDSALDVLSYEPNYGDVSAGEEIWIADSAIDMNMEDVPWLEDPWDLMTPKEVQMGEDAAPPSFDLGALIEFNQPAIRACSDRRDEPSSLTTSDSGQDDVLGQQVVESEDMPPCSCCSAIFDWIPKLHQISNKARISSLDSTLRNARQAVTLIRAYLSCGVCGKRPNHGKDFDADDVLSSALHLIVQQVVNCYRELDFWCSYERCSRLPIAVEEKEILDSDAKLCILQAILSAEKDYVTELSCQLRRRKGR</sequence>
<keyword evidence="1" id="KW-0479">Metal-binding</keyword>
<evidence type="ECO:0000259" key="7">
    <source>
        <dbReference type="PROSITE" id="PS50048"/>
    </source>
</evidence>
<keyword evidence="2" id="KW-0862">Zinc</keyword>
<reference evidence="8 9" key="1">
    <citation type="submission" date="2015-07" db="EMBL/GenBank/DDBJ databases">
        <title>Comparative genomics of the Sigatoka disease complex on banana suggests a link between parallel evolutionary changes in Pseudocercospora fijiensis and Pseudocercospora eumusae and increased virulence on the banana host.</title>
        <authorList>
            <person name="Chang T.-C."/>
            <person name="Salvucci A."/>
            <person name="Crous P.W."/>
            <person name="Stergiopoulos I."/>
        </authorList>
    </citation>
    <scope>NUCLEOTIDE SEQUENCE [LARGE SCALE GENOMIC DNA]</scope>
    <source>
        <strain evidence="8 9">CBS 114824</strain>
    </source>
</reference>
<accession>A0A139HFW6</accession>
<evidence type="ECO:0000256" key="2">
    <source>
        <dbReference type="ARBA" id="ARBA00022833"/>
    </source>
</evidence>
<evidence type="ECO:0000256" key="4">
    <source>
        <dbReference type="ARBA" id="ARBA00023163"/>
    </source>
</evidence>
<dbReference type="SUPFAM" id="SSF57701">
    <property type="entry name" value="Zn2/Cys6 DNA-binding domain"/>
    <property type="match status" value="1"/>
</dbReference>
<evidence type="ECO:0000313" key="9">
    <source>
        <dbReference type="Proteomes" id="UP000070133"/>
    </source>
</evidence>
<evidence type="ECO:0000256" key="5">
    <source>
        <dbReference type="ARBA" id="ARBA00023242"/>
    </source>
</evidence>
<dbReference type="PROSITE" id="PS50048">
    <property type="entry name" value="ZN2_CY6_FUNGAL_2"/>
    <property type="match status" value="1"/>
</dbReference>
<dbReference type="CDD" id="cd00067">
    <property type="entry name" value="GAL4"/>
    <property type="match status" value="1"/>
</dbReference>